<gene>
    <name evidence="2" type="ORF">METZ01_LOCUS500800</name>
</gene>
<reference evidence="2" key="1">
    <citation type="submission" date="2018-05" db="EMBL/GenBank/DDBJ databases">
        <authorList>
            <person name="Lanie J.A."/>
            <person name="Ng W.-L."/>
            <person name="Kazmierczak K.M."/>
            <person name="Andrzejewski T.M."/>
            <person name="Davidsen T.M."/>
            <person name="Wayne K.J."/>
            <person name="Tettelin H."/>
            <person name="Glass J.I."/>
            <person name="Rusch D."/>
            <person name="Podicherti R."/>
            <person name="Tsui H.-C.T."/>
            <person name="Winkler M.E."/>
        </authorList>
    </citation>
    <scope>NUCLEOTIDE SEQUENCE</scope>
</reference>
<proteinExistence type="predicted"/>
<name>A0A383DTU3_9ZZZZ</name>
<dbReference type="Pfam" id="PF07883">
    <property type="entry name" value="Cupin_2"/>
    <property type="match status" value="1"/>
</dbReference>
<dbReference type="InterPro" id="IPR011051">
    <property type="entry name" value="RmlC_Cupin_sf"/>
</dbReference>
<accession>A0A383DTU3</accession>
<evidence type="ECO:0000259" key="1">
    <source>
        <dbReference type="Pfam" id="PF07883"/>
    </source>
</evidence>
<sequence length="94" mass="10944">MQEQPVNPHAVRKDWEDRGFSCELWEDPPGREWNDFVHSTDELVMVIEGNLEFEVNGRTHHPRPGEELFIPRGAKHSVRNIGSDRASWLFGYNS</sequence>
<feature type="domain" description="Cupin type-2" evidence="1">
    <location>
        <begin position="24"/>
        <end position="90"/>
    </location>
</feature>
<dbReference type="AlphaFoldDB" id="A0A383DTU3"/>
<dbReference type="EMBL" id="UINC01220157">
    <property type="protein sequence ID" value="SVE47946.1"/>
    <property type="molecule type" value="Genomic_DNA"/>
</dbReference>
<dbReference type="InterPro" id="IPR013096">
    <property type="entry name" value="Cupin_2"/>
</dbReference>
<evidence type="ECO:0000313" key="2">
    <source>
        <dbReference type="EMBL" id="SVE47946.1"/>
    </source>
</evidence>
<dbReference type="Gene3D" id="2.60.120.10">
    <property type="entry name" value="Jelly Rolls"/>
    <property type="match status" value="1"/>
</dbReference>
<dbReference type="InterPro" id="IPR014710">
    <property type="entry name" value="RmlC-like_jellyroll"/>
</dbReference>
<organism evidence="2">
    <name type="scientific">marine metagenome</name>
    <dbReference type="NCBI Taxonomy" id="408172"/>
    <lineage>
        <taxon>unclassified sequences</taxon>
        <taxon>metagenomes</taxon>
        <taxon>ecological metagenomes</taxon>
    </lineage>
</organism>
<protein>
    <recommendedName>
        <fullName evidence="1">Cupin type-2 domain-containing protein</fullName>
    </recommendedName>
</protein>
<dbReference type="SUPFAM" id="SSF51182">
    <property type="entry name" value="RmlC-like cupins"/>
    <property type="match status" value="1"/>
</dbReference>